<feature type="compositionally biased region" description="Basic and acidic residues" evidence="1">
    <location>
        <begin position="87"/>
        <end position="97"/>
    </location>
</feature>
<dbReference type="EMBL" id="CP029189">
    <property type="protein sequence ID" value="QES53444.1"/>
    <property type="molecule type" value="Genomic_DNA"/>
</dbReference>
<name>A0A5P2DE45_STRVZ</name>
<reference evidence="3 4" key="1">
    <citation type="submission" date="2018-05" db="EMBL/GenBank/DDBJ databases">
        <title>Streptomyces venezuelae.</title>
        <authorList>
            <person name="Kim W."/>
            <person name="Lee N."/>
            <person name="Cho B.-K."/>
        </authorList>
    </citation>
    <scope>NUCLEOTIDE SEQUENCE [LARGE SCALE GENOMIC DNA]</scope>
    <source>
        <strain evidence="3 4">ATCC 21018</strain>
    </source>
</reference>
<dbReference type="AlphaFoldDB" id="A0A5P2DE45"/>
<organism evidence="3 4">
    <name type="scientific">Streptomyces venezuelae</name>
    <dbReference type="NCBI Taxonomy" id="54571"/>
    <lineage>
        <taxon>Bacteria</taxon>
        <taxon>Bacillati</taxon>
        <taxon>Actinomycetota</taxon>
        <taxon>Actinomycetes</taxon>
        <taxon>Kitasatosporales</taxon>
        <taxon>Streptomycetaceae</taxon>
        <taxon>Streptomyces</taxon>
    </lineage>
</organism>
<evidence type="ECO:0000256" key="1">
    <source>
        <dbReference type="SAM" id="MobiDB-lite"/>
    </source>
</evidence>
<accession>A0A5P2DE45</accession>
<feature type="domain" description="Excalibur calcium-binding" evidence="2">
    <location>
        <begin position="44"/>
        <end position="81"/>
    </location>
</feature>
<dbReference type="Pfam" id="PF05901">
    <property type="entry name" value="Excalibur"/>
    <property type="match status" value="1"/>
</dbReference>
<protein>
    <recommendedName>
        <fullName evidence="2">Excalibur calcium-binding domain-containing protein</fullName>
    </recommendedName>
</protein>
<evidence type="ECO:0000313" key="3">
    <source>
        <dbReference type="EMBL" id="QES53444.1"/>
    </source>
</evidence>
<dbReference type="SMART" id="SM00894">
    <property type="entry name" value="Excalibur"/>
    <property type="match status" value="1"/>
</dbReference>
<evidence type="ECO:0000313" key="4">
    <source>
        <dbReference type="Proteomes" id="UP000324101"/>
    </source>
</evidence>
<dbReference type="InterPro" id="IPR008613">
    <property type="entry name" value="Excalibur_Ca-bd_domain"/>
</dbReference>
<dbReference type="OrthoDB" id="5681216at2"/>
<sequence length="114" mass="11784">MDGARNTSLAVAGVITAIALTACSGDPAPPEHRFDVAPYVNQGHVVDCGAFKAQADAQAVLRADALDPNGLDRDGDGIACPDLPGPTDRKPVHRDFMTDVDGAPIIEPVKPPST</sequence>
<feature type="region of interest" description="Disordered" evidence="1">
    <location>
        <begin position="67"/>
        <end position="114"/>
    </location>
</feature>
<dbReference type="PROSITE" id="PS51257">
    <property type="entry name" value="PROKAR_LIPOPROTEIN"/>
    <property type="match status" value="1"/>
</dbReference>
<gene>
    <name evidence="3" type="ORF">DEJ51_03610</name>
</gene>
<evidence type="ECO:0000259" key="2">
    <source>
        <dbReference type="SMART" id="SM00894"/>
    </source>
</evidence>
<dbReference type="Proteomes" id="UP000324101">
    <property type="component" value="Chromosome"/>
</dbReference>
<proteinExistence type="predicted"/>
<dbReference type="RefSeq" id="WP_150256195.1">
    <property type="nucleotide sequence ID" value="NZ_CP029189.1"/>
</dbReference>